<dbReference type="AlphaFoldDB" id="A0AAQ3QSQ0"/>
<evidence type="ECO:0000256" key="2">
    <source>
        <dbReference type="ARBA" id="ARBA00004906"/>
    </source>
</evidence>
<dbReference type="InterPro" id="IPR003613">
    <property type="entry name" value="Ubox_domain"/>
</dbReference>
<organism evidence="7 8">
    <name type="scientific">Canna indica</name>
    <name type="common">Indian-shot</name>
    <dbReference type="NCBI Taxonomy" id="4628"/>
    <lineage>
        <taxon>Eukaryota</taxon>
        <taxon>Viridiplantae</taxon>
        <taxon>Streptophyta</taxon>
        <taxon>Embryophyta</taxon>
        <taxon>Tracheophyta</taxon>
        <taxon>Spermatophyta</taxon>
        <taxon>Magnoliopsida</taxon>
        <taxon>Liliopsida</taxon>
        <taxon>Zingiberales</taxon>
        <taxon>Cannaceae</taxon>
        <taxon>Canna</taxon>
    </lineage>
</organism>
<dbReference type="EMBL" id="CP136898">
    <property type="protein sequence ID" value="WOL19903.1"/>
    <property type="molecule type" value="Genomic_DNA"/>
</dbReference>
<dbReference type="SUPFAM" id="SSF57850">
    <property type="entry name" value="RING/U-box"/>
    <property type="match status" value="1"/>
</dbReference>
<comment type="catalytic activity">
    <reaction evidence="1">
        <text>S-ubiquitinyl-[E2 ubiquitin-conjugating enzyme]-L-cysteine + [acceptor protein]-L-lysine = [E2 ubiquitin-conjugating enzyme]-L-cysteine + N(6)-ubiquitinyl-[acceptor protein]-L-lysine.</text>
        <dbReference type="EC" id="2.3.2.27"/>
    </reaction>
</comment>
<dbReference type="GO" id="GO:0061630">
    <property type="term" value="F:ubiquitin protein ligase activity"/>
    <property type="evidence" value="ECO:0007669"/>
    <property type="project" value="UniProtKB-EC"/>
</dbReference>
<evidence type="ECO:0000256" key="4">
    <source>
        <dbReference type="ARBA" id="ARBA00022679"/>
    </source>
</evidence>
<sequence length="995" mass="110046">MIYHNSGHESSQTSEVHFDQASFTINIRDMLSAVSEDTEKSNGIESETPPNVRSPVIIDSQMTENNPPSRPDFLLSLSTKVDIAKELVTKYSIEAQALPDCELKAIVKKLEEVIRSMADDLGNVPLSSFETQRYADIAMESLSSETNHAMREGSNSVSASDRENNYALPNGEMPPMVNFLRGVYDGTQRNDLESSNIFPQLAETLQPAYQGFFCPLTKKIMDDPVTIESGVTYEREAIVEWFKEPQDGAEDLRCPTTNMSMKSMAFSSNVALKNTIKEWKERNEATRIRIASSALSLATSEAMVLDAIKELKVLGQNRKYNKEHMHSVGITKMLTQFLRHESATVRCEALELLSLLVEDEQGKVIIARTRALTRTIKMMSSYNSFERHAAVSFLLELSKSELFLENIGRTPGGILILITMKYNKDADSFAAEKAEETLKNLEKLPRNIRCMAENGFLEPLLDYLIDGTEEVQTEMVSYLGEIILEDDMKTYVAERASNSLIKMVSNGNTVIRKEAFKALVQISSHPPNSKILLDAGIVPIMIEEIFSRRIHNEPLDSKEEAAAILANILASDLDLDKVQVSKHGHTITSHYSIFNIVHLLKCSMPDDLNANLIKILLSLTNLSKHLDTVVAVIKETELIQTLVDFLKSPLKELATAAAKLLTALSSHMGHTIAAVLCRTEGQPEGLIKGYDADRITAKLAASVNLVAKLPHQITQLNLALLHQGTVPVILNRIQEIQRGMSSRHAGAYLEGLVGILVRLTASLFDQEILQMAQSRNLTSVFAELLVRAGGNSEVQRLACVGLENLSSQSAKLSRPPLDARKSTKMSFFAKSSSGTQREGKMVVTRCPAHRGVCSSSTSFCLLESRAAERLLSCLESESCRVVEAALAAISTLLEEGVEIEGSVMALSELGGVRSVLGVLKGRREEEVLQKALWVVERFVERGGDKFAKEVYSDRVLPTVLVSAFHRGDGSTKKMAENILRHLHRILNFSSNSFAM</sequence>
<proteinExistence type="predicted"/>
<dbReference type="SMART" id="SM00504">
    <property type="entry name" value="Ubox"/>
    <property type="match status" value="1"/>
</dbReference>
<name>A0AAQ3QSQ0_9LILI</name>
<accession>A0AAQ3QSQ0</accession>
<evidence type="ECO:0000313" key="7">
    <source>
        <dbReference type="EMBL" id="WOL19903.1"/>
    </source>
</evidence>
<reference evidence="7 8" key="1">
    <citation type="submission" date="2023-10" db="EMBL/GenBank/DDBJ databases">
        <title>Chromosome-scale genome assembly provides insights into flower coloration mechanisms of Canna indica.</title>
        <authorList>
            <person name="Li C."/>
        </authorList>
    </citation>
    <scope>NUCLEOTIDE SEQUENCE [LARGE SCALE GENOMIC DNA]</scope>
    <source>
        <tissue evidence="7">Flower</tissue>
    </source>
</reference>
<dbReference type="PANTHER" id="PTHR45958">
    <property type="entry name" value="RING-TYPE E3 UBIQUITIN TRANSFERASE"/>
    <property type="match status" value="1"/>
</dbReference>
<feature type="domain" description="U-box" evidence="6">
    <location>
        <begin position="207"/>
        <end position="286"/>
    </location>
</feature>
<comment type="pathway">
    <text evidence="2">Protein modification; protein ubiquitination.</text>
</comment>
<dbReference type="InterPro" id="IPR011989">
    <property type="entry name" value="ARM-like"/>
</dbReference>
<dbReference type="Proteomes" id="UP001327560">
    <property type="component" value="Chromosome 9"/>
</dbReference>
<feature type="region of interest" description="Disordered" evidence="5">
    <location>
        <begin position="34"/>
        <end position="53"/>
    </location>
</feature>
<dbReference type="SMART" id="SM00185">
    <property type="entry name" value="ARM"/>
    <property type="match status" value="5"/>
</dbReference>
<keyword evidence="4" id="KW-0808">Transferase</keyword>
<dbReference type="InterPro" id="IPR052608">
    <property type="entry name" value="U-box_domain_protein"/>
</dbReference>
<dbReference type="PANTHER" id="PTHR45958:SF4">
    <property type="entry name" value="U-BOX DOMAIN-CONTAINING PROTEIN 42-RELATED"/>
    <property type="match status" value="1"/>
</dbReference>
<gene>
    <name evidence="7" type="ORF">Cni_G28705</name>
</gene>
<evidence type="ECO:0000259" key="6">
    <source>
        <dbReference type="PROSITE" id="PS51698"/>
    </source>
</evidence>
<dbReference type="EC" id="2.3.2.27" evidence="3"/>
<dbReference type="InterPro" id="IPR000225">
    <property type="entry name" value="Armadillo"/>
</dbReference>
<evidence type="ECO:0000256" key="5">
    <source>
        <dbReference type="SAM" id="MobiDB-lite"/>
    </source>
</evidence>
<protein>
    <recommendedName>
        <fullName evidence="3">RING-type E3 ubiquitin transferase</fullName>
        <ecNumber evidence="3">2.3.2.27</ecNumber>
    </recommendedName>
</protein>
<dbReference type="InterPro" id="IPR016024">
    <property type="entry name" value="ARM-type_fold"/>
</dbReference>
<dbReference type="Gene3D" id="1.25.10.10">
    <property type="entry name" value="Leucine-rich Repeat Variant"/>
    <property type="match status" value="3"/>
</dbReference>
<dbReference type="Gene3D" id="3.30.40.10">
    <property type="entry name" value="Zinc/RING finger domain, C3HC4 (zinc finger)"/>
    <property type="match status" value="1"/>
</dbReference>
<dbReference type="SUPFAM" id="SSF48371">
    <property type="entry name" value="ARM repeat"/>
    <property type="match status" value="2"/>
</dbReference>
<evidence type="ECO:0000313" key="8">
    <source>
        <dbReference type="Proteomes" id="UP001327560"/>
    </source>
</evidence>
<feature type="compositionally biased region" description="Polar residues" evidence="5">
    <location>
        <begin position="149"/>
        <end position="159"/>
    </location>
</feature>
<keyword evidence="8" id="KW-1185">Reference proteome</keyword>
<dbReference type="GO" id="GO:0016567">
    <property type="term" value="P:protein ubiquitination"/>
    <property type="evidence" value="ECO:0007669"/>
    <property type="project" value="InterPro"/>
</dbReference>
<dbReference type="PROSITE" id="PS51698">
    <property type="entry name" value="U_BOX"/>
    <property type="match status" value="1"/>
</dbReference>
<feature type="region of interest" description="Disordered" evidence="5">
    <location>
        <begin position="149"/>
        <end position="171"/>
    </location>
</feature>
<evidence type="ECO:0000256" key="3">
    <source>
        <dbReference type="ARBA" id="ARBA00012483"/>
    </source>
</evidence>
<evidence type="ECO:0000256" key="1">
    <source>
        <dbReference type="ARBA" id="ARBA00000900"/>
    </source>
</evidence>
<dbReference type="InterPro" id="IPR013083">
    <property type="entry name" value="Znf_RING/FYVE/PHD"/>
</dbReference>
<dbReference type="Pfam" id="PF04564">
    <property type="entry name" value="U-box"/>
    <property type="match status" value="1"/>
</dbReference>